<accession>A0A160DEK4</accession>
<evidence type="ECO:0000313" key="1">
    <source>
        <dbReference type="EMBL" id="ANA86346.1"/>
    </source>
</evidence>
<protein>
    <submittedName>
        <fullName evidence="1">Uncharacterized protein</fullName>
    </submittedName>
</protein>
<proteinExistence type="predicted"/>
<dbReference type="Proteomes" id="UP000204609">
    <property type="component" value="Segment"/>
</dbReference>
<sequence length="84" mass="9854">MSERDPFWVYRQVVKNPAICGAPGPGGKRTVEVELNDLHILLWEHDELANMYDYDTTCPNCAKGFDEQVEMDQYEDQMLEWGWQ</sequence>
<name>A0A160DEK4_9CAUD</name>
<organism evidence="1 2">
    <name type="scientific">Gordonia phage OneUp</name>
    <dbReference type="NCBI Taxonomy" id="1838074"/>
    <lineage>
        <taxon>Viruses</taxon>
        <taxon>Duplodnaviria</taxon>
        <taxon>Heunggongvirae</taxon>
        <taxon>Uroviricota</taxon>
        <taxon>Caudoviricetes</taxon>
        <taxon>Oneupvirus</taxon>
        <taxon>Oneupvirus oneup</taxon>
    </lineage>
</organism>
<dbReference type="RefSeq" id="YP_009274428.1">
    <property type="nucleotide sequence ID" value="NC_030917.1"/>
</dbReference>
<dbReference type="GeneID" id="28800465"/>
<gene>
    <name evidence="1" type="primary">3</name>
    <name evidence="1" type="ORF">PBI_ONEUP_3</name>
</gene>
<dbReference type="KEGG" id="vg:28800465"/>
<keyword evidence="2" id="KW-1185">Reference proteome</keyword>
<reference evidence="2" key="1">
    <citation type="submission" date="2016-03" db="EMBL/GenBank/DDBJ databases">
        <authorList>
            <person name="Ploux O."/>
        </authorList>
    </citation>
    <scope>NUCLEOTIDE SEQUENCE [LARGE SCALE GENOMIC DNA]</scope>
</reference>
<dbReference type="EMBL" id="KU998245">
    <property type="protein sequence ID" value="ANA86346.1"/>
    <property type="molecule type" value="Genomic_DNA"/>
</dbReference>
<evidence type="ECO:0000313" key="2">
    <source>
        <dbReference type="Proteomes" id="UP000204609"/>
    </source>
</evidence>